<dbReference type="EMBL" id="VLPK01000006">
    <property type="protein sequence ID" value="TSJ36563.1"/>
    <property type="molecule type" value="Genomic_DNA"/>
</dbReference>
<protein>
    <recommendedName>
        <fullName evidence="3">Tetracycline regulation of excision, RteC</fullName>
    </recommendedName>
</protein>
<dbReference type="Proteomes" id="UP000318733">
    <property type="component" value="Unassembled WGS sequence"/>
</dbReference>
<evidence type="ECO:0008006" key="3">
    <source>
        <dbReference type="Google" id="ProtNLM"/>
    </source>
</evidence>
<evidence type="ECO:0000313" key="1">
    <source>
        <dbReference type="EMBL" id="TSJ36563.1"/>
    </source>
</evidence>
<name>A0A556M9I8_9SPHI</name>
<sequence>MNMNKPSSGYDIGELRTRLIAINEQINDLKVPVFENRDAEIQFYKVTKPNLYAQRIYEVEYFNILNNMPLGTLEIRKTYFHQELVFIIRFFRNHAFHYQYYRNNCTELDDRYFLKDSEPIPYRMDYLFAKFIAYEKIQYYLIEQLSEKPAVQKLVWTGDKVNLVELAYGIYHTHQIKAEVSDIVEALSNAFNITITGDAAYRMYTDIKRRKVISPTNYIDQMAATVRQQIEDSYSIKKTK</sequence>
<dbReference type="OrthoDB" id="790983at2"/>
<reference evidence="1 2" key="1">
    <citation type="submission" date="2019-07" db="EMBL/GenBank/DDBJ databases">
        <authorList>
            <person name="Huq M.A."/>
        </authorList>
    </citation>
    <scope>NUCLEOTIDE SEQUENCE [LARGE SCALE GENOMIC DNA]</scope>
    <source>
        <strain evidence="1 2">MAH-19</strain>
    </source>
</reference>
<keyword evidence="2" id="KW-1185">Reference proteome</keyword>
<dbReference type="AlphaFoldDB" id="A0A556M9I8"/>
<dbReference type="InterPro" id="IPR018534">
    <property type="entry name" value="Tet_reg_excision_RteC"/>
</dbReference>
<organism evidence="1 2">
    <name type="scientific">Mucilaginibacter corticis</name>
    <dbReference type="NCBI Taxonomy" id="2597670"/>
    <lineage>
        <taxon>Bacteria</taxon>
        <taxon>Pseudomonadati</taxon>
        <taxon>Bacteroidota</taxon>
        <taxon>Sphingobacteriia</taxon>
        <taxon>Sphingobacteriales</taxon>
        <taxon>Sphingobacteriaceae</taxon>
        <taxon>Mucilaginibacter</taxon>
    </lineage>
</organism>
<gene>
    <name evidence="1" type="ORF">FO440_22305</name>
</gene>
<evidence type="ECO:0000313" key="2">
    <source>
        <dbReference type="Proteomes" id="UP000318733"/>
    </source>
</evidence>
<comment type="caution">
    <text evidence="1">The sequence shown here is derived from an EMBL/GenBank/DDBJ whole genome shotgun (WGS) entry which is preliminary data.</text>
</comment>
<accession>A0A556M9I8</accession>
<dbReference type="Pfam" id="PF09357">
    <property type="entry name" value="RteC"/>
    <property type="match status" value="1"/>
</dbReference>
<proteinExistence type="predicted"/>